<evidence type="ECO:0000256" key="3">
    <source>
        <dbReference type="ARBA" id="ARBA00022475"/>
    </source>
</evidence>
<evidence type="ECO:0000259" key="8">
    <source>
        <dbReference type="PROSITE" id="PS50928"/>
    </source>
</evidence>
<sequence>MGKSFDAALIWEFLPILLSYLHVTLFILAASLFFGVLLGLLIALPRLYNVAVLNRIAAVYVSFVRGTPILIQLFLVFYGVPALLQLVDFDMSRMNPIVFVIITYALGSAASISEVIRGAVNAVDRGQLEGAYAVGMTGPQAFFRIVLPQAFVIAFPNFASTVIGFLKDTSLAYSIGVMDMMGRGQTLIATTAHTLEVYIGLTIIYYLTVLLLEKGFALTEIRLQRHEQRIASA</sequence>
<dbReference type="Proteomes" id="UP000076563">
    <property type="component" value="Unassembled WGS sequence"/>
</dbReference>
<dbReference type="eggNOG" id="COG0765">
    <property type="taxonomic scope" value="Bacteria"/>
</dbReference>
<dbReference type="CDD" id="cd06261">
    <property type="entry name" value="TM_PBP2"/>
    <property type="match status" value="1"/>
</dbReference>
<keyword evidence="4 7" id="KW-0812">Transmembrane</keyword>
<evidence type="ECO:0000313" key="10">
    <source>
        <dbReference type="Proteomes" id="UP000076563"/>
    </source>
</evidence>
<dbReference type="InterPro" id="IPR035906">
    <property type="entry name" value="MetI-like_sf"/>
</dbReference>
<evidence type="ECO:0000256" key="2">
    <source>
        <dbReference type="ARBA" id="ARBA00022448"/>
    </source>
</evidence>
<comment type="caution">
    <text evidence="9">The sequence shown here is derived from an EMBL/GenBank/DDBJ whole genome shotgun (WGS) entry which is preliminary data.</text>
</comment>
<proteinExistence type="inferred from homology"/>
<comment type="similarity">
    <text evidence="7">Belongs to the binding-protein-dependent transport system permease family.</text>
</comment>
<gene>
    <name evidence="9" type="ORF">AV654_10695</name>
</gene>
<dbReference type="GO" id="GO:0043190">
    <property type="term" value="C:ATP-binding cassette (ABC) transporter complex"/>
    <property type="evidence" value="ECO:0007669"/>
    <property type="project" value="InterPro"/>
</dbReference>
<dbReference type="SUPFAM" id="SSF161098">
    <property type="entry name" value="MetI-like"/>
    <property type="match status" value="1"/>
</dbReference>
<comment type="subcellular location">
    <subcellularLocation>
        <location evidence="1 7">Cell membrane</location>
        <topology evidence="1 7">Multi-pass membrane protein</topology>
    </subcellularLocation>
</comment>
<dbReference type="GO" id="GO:0022857">
    <property type="term" value="F:transmembrane transporter activity"/>
    <property type="evidence" value="ECO:0007669"/>
    <property type="project" value="InterPro"/>
</dbReference>
<dbReference type="EMBL" id="LQRA01000046">
    <property type="protein sequence ID" value="KZE80816.1"/>
    <property type="molecule type" value="Genomic_DNA"/>
</dbReference>
<organism evidence="9 10">
    <name type="scientific">Paenibacillus elgii</name>
    <dbReference type="NCBI Taxonomy" id="189691"/>
    <lineage>
        <taxon>Bacteria</taxon>
        <taxon>Bacillati</taxon>
        <taxon>Bacillota</taxon>
        <taxon>Bacilli</taxon>
        <taxon>Bacillales</taxon>
        <taxon>Paenibacillaceae</taxon>
        <taxon>Paenibacillus</taxon>
    </lineage>
</organism>
<dbReference type="NCBIfam" id="TIGR01726">
    <property type="entry name" value="HEQRo_perm_3TM"/>
    <property type="match status" value="1"/>
</dbReference>
<keyword evidence="10" id="KW-1185">Reference proteome</keyword>
<feature type="transmembrane region" description="Helical" evidence="7">
    <location>
        <begin position="56"/>
        <end position="77"/>
    </location>
</feature>
<dbReference type="InterPro" id="IPR000515">
    <property type="entry name" value="MetI-like"/>
</dbReference>
<evidence type="ECO:0000313" key="9">
    <source>
        <dbReference type="EMBL" id="KZE80816.1"/>
    </source>
</evidence>
<keyword evidence="5 7" id="KW-1133">Transmembrane helix</keyword>
<dbReference type="RefSeq" id="WP_063179386.1">
    <property type="nucleotide sequence ID" value="NZ_LQRA01000046.1"/>
</dbReference>
<dbReference type="GO" id="GO:0006865">
    <property type="term" value="P:amino acid transport"/>
    <property type="evidence" value="ECO:0007669"/>
    <property type="project" value="TreeGrafter"/>
</dbReference>
<protein>
    <submittedName>
        <fullName evidence="9">Cysteine ABC transporter permease</fullName>
    </submittedName>
</protein>
<dbReference type="OrthoDB" id="9805999at2"/>
<evidence type="ECO:0000256" key="4">
    <source>
        <dbReference type="ARBA" id="ARBA00022692"/>
    </source>
</evidence>
<keyword evidence="6 7" id="KW-0472">Membrane</keyword>
<dbReference type="InterPro" id="IPR010065">
    <property type="entry name" value="AA_ABC_transptr_permease_3TM"/>
</dbReference>
<name>A0A161U5U6_9BACL</name>
<dbReference type="AlphaFoldDB" id="A0A161U5U6"/>
<dbReference type="STRING" id="1007103.GCA_000213315_05626"/>
<evidence type="ECO:0000256" key="1">
    <source>
        <dbReference type="ARBA" id="ARBA00004651"/>
    </source>
</evidence>
<dbReference type="PROSITE" id="PS50928">
    <property type="entry name" value="ABC_TM1"/>
    <property type="match status" value="1"/>
</dbReference>
<feature type="transmembrane region" description="Helical" evidence="7">
    <location>
        <begin position="186"/>
        <end position="212"/>
    </location>
</feature>
<dbReference type="InterPro" id="IPR043429">
    <property type="entry name" value="ArtM/GltK/GlnP/TcyL/YhdX-like"/>
</dbReference>
<dbReference type="Gene3D" id="1.10.3720.10">
    <property type="entry name" value="MetI-like"/>
    <property type="match status" value="1"/>
</dbReference>
<dbReference type="PANTHER" id="PTHR30614">
    <property type="entry name" value="MEMBRANE COMPONENT OF AMINO ACID ABC TRANSPORTER"/>
    <property type="match status" value="1"/>
</dbReference>
<dbReference type="Pfam" id="PF00528">
    <property type="entry name" value="BPD_transp_1"/>
    <property type="match status" value="1"/>
</dbReference>
<keyword evidence="3" id="KW-1003">Cell membrane</keyword>
<feature type="transmembrane region" description="Helical" evidence="7">
    <location>
        <begin position="20"/>
        <end position="44"/>
    </location>
</feature>
<accession>A0A161U5U6</accession>
<feature type="domain" description="ABC transmembrane type-1" evidence="8">
    <location>
        <begin position="21"/>
        <end position="216"/>
    </location>
</feature>
<keyword evidence="2 7" id="KW-0813">Transport</keyword>
<feature type="transmembrane region" description="Helical" evidence="7">
    <location>
        <begin position="97"/>
        <end position="120"/>
    </location>
</feature>
<feature type="transmembrane region" description="Helical" evidence="7">
    <location>
        <begin position="141"/>
        <end position="166"/>
    </location>
</feature>
<evidence type="ECO:0000256" key="5">
    <source>
        <dbReference type="ARBA" id="ARBA00022989"/>
    </source>
</evidence>
<evidence type="ECO:0000256" key="6">
    <source>
        <dbReference type="ARBA" id="ARBA00023136"/>
    </source>
</evidence>
<reference evidence="10" key="1">
    <citation type="submission" date="2016-01" db="EMBL/GenBank/DDBJ databases">
        <title>Draft genome of Chromobacterium sp. F49.</title>
        <authorList>
            <person name="Hong K.W."/>
        </authorList>
    </citation>
    <scope>NUCLEOTIDE SEQUENCE [LARGE SCALE GENOMIC DNA]</scope>
    <source>
        <strain evidence="10">M63</strain>
    </source>
</reference>
<evidence type="ECO:0000256" key="7">
    <source>
        <dbReference type="RuleBase" id="RU363032"/>
    </source>
</evidence>
<dbReference type="PANTHER" id="PTHR30614:SF45">
    <property type="entry name" value="L-CYSTINE TRANSPORT SYSTEM PERMEASE PROTEIN TCYL"/>
    <property type="match status" value="1"/>
</dbReference>